<evidence type="ECO:0000256" key="1">
    <source>
        <dbReference type="ARBA" id="ARBA00022490"/>
    </source>
</evidence>
<dbReference type="GO" id="GO:0000902">
    <property type="term" value="P:cell morphogenesis"/>
    <property type="evidence" value="ECO:0007669"/>
    <property type="project" value="InterPro"/>
</dbReference>
<proteinExistence type="inferred from homology"/>
<sequence>MPYETACARWLGFSQPRALGGGKSRHALRSVGWEEWLRRIGQVSIGRGLLGRDLALDLGSSNTLIHQQGKGVVLDEPTLVAVDAATGQLVAGGQGAVEMLGRTPASVITVRPMVDGVVTDADLTESMLTHFLQQLHISRLVRPRMVVCVPSSVTPVERRALEDTALHAGARRVYVLEEAMAAAIGAGLPVHDATASMVVDIGGGTTEVAVISLGGIVNARSLRVGGDEVDEAIVAGVRASHNLLLGERSAQDIKFTLGSAYPMAEEQEMRVRGRDLGTGLPKTVSLTSTQVRRMIEPAVLQIVDVIKAVLDICPPELSGDVLDNGVMLTGGGALLRGLDERLHRELGVKLLVADDPARAVIRGAGACVDDFAALERVLVTPRRG</sequence>
<dbReference type="GO" id="GO:0008360">
    <property type="term" value="P:regulation of cell shape"/>
    <property type="evidence" value="ECO:0007669"/>
    <property type="project" value="UniProtKB-UniRule"/>
</dbReference>
<evidence type="ECO:0000256" key="4">
    <source>
        <dbReference type="ARBA" id="ARBA00022960"/>
    </source>
</evidence>
<dbReference type="NCBIfam" id="TIGR00904">
    <property type="entry name" value="mreB"/>
    <property type="match status" value="1"/>
</dbReference>
<dbReference type="HAMAP" id="MF_02207">
    <property type="entry name" value="MreB"/>
    <property type="match status" value="1"/>
</dbReference>
<evidence type="ECO:0000313" key="7">
    <source>
        <dbReference type="EMBL" id="QDO89332.1"/>
    </source>
</evidence>
<keyword evidence="8" id="KW-1185">Reference proteome</keyword>
<dbReference type="Gene3D" id="3.30.420.40">
    <property type="match status" value="2"/>
</dbReference>
<evidence type="ECO:0000256" key="6">
    <source>
        <dbReference type="HAMAP-Rule" id="MF_02207"/>
    </source>
</evidence>
<evidence type="ECO:0000256" key="5">
    <source>
        <dbReference type="ARBA" id="ARBA00023458"/>
    </source>
</evidence>
<dbReference type="GO" id="GO:0005737">
    <property type="term" value="C:cytoplasm"/>
    <property type="evidence" value="ECO:0007669"/>
    <property type="project" value="UniProtKB-SubCell"/>
</dbReference>
<gene>
    <name evidence="6" type="primary">mreB</name>
    <name evidence="7" type="ORF">FNH13_14170</name>
</gene>
<keyword evidence="3 6" id="KW-0067">ATP-binding</keyword>
<dbReference type="InterPro" id="IPR004753">
    <property type="entry name" value="MreB"/>
</dbReference>
<evidence type="ECO:0000256" key="2">
    <source>
        <dbReference type="ARBA" id="ARBA00022741"/>
    </source>
</evidence>
<keyword evidence="2 6" id="KW-0547">Nucleotide-binding</keyword>
<dbReference type="PANTHER" id="PTHR42749:SF1">
    <property type="entry name" value="CELL SHAPE-DETERMINING PROTEIN MREB"/>
    <property type="match status" value="1"/>
</dbReference>
<feature type="binding site" evidence="6">
    <location>
        <begin position="203"/>
        <end position="205"/>
    </location>
    <ligand>
        <name>ATP</name>
        <dbReference type="ChEBI" id="CHEBI:30616"/>
    </ligand>
</feature>
<evidence type="ECO:0000256" key="3">
    <source>
        <dbReference type="ARBA" id="ARBA00022840"/>
    </source>
</evidence>
<keyword evidence="4 6" id="KW-0133">Cell shape</keyword>
<feature type="binding site" evidence="6">
    <location>
        <begin position="331"/>
        <end position="334"/>
    </location>
    <ligand>
        <name>ATP</name>
        <dbReference type="ChEBI" id="CHEBI:30616"/>
    </ligand>
</feature>
<dbReference type="InterPro" id="IPR043129">
    <property type="entry name" value="ATPase_NBD"/>
</dbReference>
<dbReference type="PRINTS" id="PR01652">
    <property type="entry name" value="SHAPEPROTEIN"/>
</dbReference>
<comment type="subcellular location">
    <subcellularLocation>
        <location evidence="6">Cytoplasm</location>
    </subcellularLocation>
    <text evidence="6">Membrane-associated.</text>
</comment>
<comment type="caution">
    <text evidence="6">Lacks conserved residue(s) required for the propagation of feature annotation.</text>
</comment>
<reference evidence="7 8" key="1">
    <citation type="submission" date="2019-07" db="EMBL/GenBank/DDBJ databases">
        <title>complete genome sequencing of Ornithinimicrobium sp. H23M54.</title>
        <authorList>
            <person name="Bae J.-W."/>
            <person name="Lee S.-Y."/>
        </authorList>
    </citation>
    <scope>NUCLEOTIDE SEQUENCE [LARGE SCALE GENOMIC DNA]</scope>
    <source>
        <strain evidence="7 8">H23M54</strain>
    </source>
</reference>
<dbReference type="Proteomes" id="UP000315395">
    <property type="component" value="Chromosome"/>
</dbReference>
<dbReference type="AlphaFoldDB" id="A0A516GCU5"/>
<evidence type="ECO:0000313" key="8">
    <source>
        <dbReference type="Proteomes" id="UP000315395"/>
    </source>
</evidence>
<keyword evidence="1 6" id="KW-0963">Cytoplasm</keyword>
<accession>A0A516GCU5</accession>
<dbReference type="NCBIfam" id="NF010539">
    <property type="entry name" value="PRK13927.1"/>
    <property type="match status" value="1"/>
</dbReference>
<dbReference type="InterPro" id="IPR056546">
    <property type="entry name" value="MreB_MamK-like"/>
</dbReference>
<comment type="function">
    <text evidence="6">Forms membrane-associated dynamic filaments that are essential for cell shape determination. Acts by regulating cell wall synthesis and cell elongation, and thus cell shape. A feedback loop between cell geometry and MreB localization may maintain elongated cell shape by targeting cell wall growth to regions of negative cell wall curvature.</text>
</comment>
<dbReference type="EMBL" id="CP041616">
    <property type="protein sequence ID" value="QDO89332.1"/>
    <property type="molecule type" value="Genomic_DNA"/>
</dbReference>
<comment type="subunit">
    <text evidence="6">Forms polymers.</text>
</comment>
<dbReference type="OrthoDB" id="9768127at2"/>
<dbReference type="KEGG" id="orz:FNH13_14170"/>
<dbReference type="SUPFAM" id="SSF53067">
    <property type="entry name" value="Actin-like ATPase domain"/>
    <property type="match status" value="2"/>
</dbReference>
<comment type="similarity">
    <text evidence="5 6">Belongs to the FtsA/MreB family.</text>
</comment>
<dbReference type="PANTHER" id="PTHR42749">
    <property type="entry name" value="CELL SHAPE-DETERMINING PROTEIN MREB"/>
    <property type="match status" value="1"/>
</dbReference>
<name>A0A516GCU5_9MICO</name>
<protein>
    <recommendedName>
        <fullName evidence="6">Cell shape-determining protein MreB</fullName>
    </recommendedName>
</protein>
<organism evidence="7 8">
    <name type="scientific">Ornithinimicrobium ciconiae</name>
    <dbReference type="NCBI Taxonomy" id="2594265"/>
    <lineage>
        <taxon>Bacteria</taxon>
        <taxon>Bacillati</taxon>
        <taxon>Actinomycetota</taxon>
        <taxon>Actinomycetes</taxon>
        <taxon>Micrococcales</taxon>
        <taxon>Ornithinimicrobiaceae</taxon>
        <taxon>Ornithinimicrobium</taxon>
    </lineage>
</organism>
<dbReference type="Pfam" id="PF06723">
    <property type="entry name" value="MreB_Mbl"/>
    <property type="match status" value="1"/>
</dbReference>
<dbReference type="GO" id="GO:0005524">
    <property type="term" value="F:ATP binding"/>
    <property type="evidence" value="ECO:0007669"/>
    <property type="project" value="UniProtKB-KW"/>
</dbReference>
<dbReference type="CDD" id="cd10225">
    <property type="entry name" value="ASKHA_NBD_MreB-like"/>
    <property type="match status" value="1"/>
</dbReference>